<dbReference type="PANTHER" id="PTHR39338">
    <property type="entry name" value="BLL5662 PROTEIN-RELATED"/>
    <property type="match status" value="1"/>
</dbReference>
<dbReference type="Proteomes" id="UP000562254">
    <property type="component" value="Unassembled WGS sequence"/>
</dbReference>
<evidence type="ECO:0000313" key="2">
    <source>
        <dbReference type="EMBL" id="MBB5691098.1"/>
    </source>
</evidence>
<sequence length="419" mass="46573">MALTPDRDAARIIGAARARAEAAAAAPGGHIADNLLAFTRLLRRTGLPLGPGEAIAGLEALTTVDIADRRQVHAALRAVMVHRHEHFDLFDQAFLLFWRDPEAAAHAAAMALMDGNKPKEEKAPPVSRRIAEAMQQNAPKPKPPAEPPRQHDMTFTVSERERLQQMDFEAMSAAEIAAAKQEIRRLVLPLDAQRTRRFRPDPLGPSADLRATLRRSLRTGGDVLDLARRRRLTRPPPLVALCDISGSMSRYAQILLHFLHAVANDRDRVHTFLFGTRLTNVTRQLRHRDPEIAFEMVSHIVPDWSGGTRIGESLALFNRLWARRVLGQGAVVLLITDGLDREGAKGLAEAAERLRASCRRLIWLNPLLRFAGFQPKSQGIRALLPHVDEFRPVHSLNSLRDLVATLSDRHAAQRGRMAA</sequence>
<evidence type="ECO:0000259" key="1">
    <source>
        <dbReference type="SMART" id="SM00327"/>
    </source>
</evidence>
<dbReference type="EMBL" id="JACIJE010000009">
    <property type="protein sequence ID" value="MBB5691098.1"/>
    <property type="molecule type" value="Genomic_DNA"/>
</dbReference>
<evidence type="ECO:0000313" key="3">
    <source>
        <dbReference type="Proteomes" id="UP000562254"/>
    </source>
</evidence>
<dbReference type="PANTHER" id="PTHR39338:SF6">
    <property type="entry name" value="BLL5662 PROTEIN"/>
    <property type="match status" value="1"/>
</dbReference>
<dbReference type="SUPFAM" id="SSF53300">
    <property type="entry name" value="vWA-like"/>
    <property type="match status" value="1"/>
</dbReference>
<dbReference type="InterPro" id="IPR002035">
    <property type="entry name" value="VWF_A"/>
</dbReference>
<dbReference type="SMART" id="SM00327">
    <property type="entry name" value="VWA"/>
    <property type="match status" value="1"/>
</dbReference>
<dbReference type="InterPro" id="IPR011195">
    <property type="entry name" value="UCP010256"/>
</dbReference>
<comment type="caution">
    <text evidence="2">The sequence shown here is derived from an EMBL/GenBank/DDBJ whole genome shotgun (WGS) entry which is preliminary data.</text>
</comment>
<reference evidence="2 3" key="1">
    <citation type="submission" date="2020-08" db="EMBL/GenBank/DDBJ databases">
        <title>Genomic Encyclopedia of Type Strains, Phase IV (KMG-IV): sequencing the most valuable type-strain genomes for metagenomic binning, comparative biology and taxonomic classification.</title>
        <authorList>
            <person name="Goeker M."/>
        </authorList>
    </citation>
    <scope>NUCLEOTIDE SEQUENCE [LARGE SCALE GENOMIC DNA]</scope>
    <source>
        <strain evidence="2 3">DSM 25895</strain>
    </source>
</reference>
<dbReference type="Gene3D" id="3.40.50.410">
    <property type="entry name" value="von Willebrand factor, type A domain"/>
    <property type="match status" value="1"/>
</dbReference>
<dbReference type="InterPro" id="IPR036465">
    <property type="entry name" value="vWFA_dom_sf"/>
</dbReference>
<gene>
    <name evidence="2" type="ORF">FHS88_003241</name>
</gene>
<dbReference type="PIRSF" id="PIRSF010256">
    <property type="entry name" value="CoxE_vWa"/>
    <property type="match status" value="1"/>
</dbReference>
<dbReference type="InterPro" id="IPR008912">
    <property type="entry name" value="Uncharacterised_CoxE"/>
</dbReference>
<name>A0A840XR34_9PROT</name>
<keyword evidence="3" id="KW-1185">Reference proteome</keyword>
<feature type="domain" description="VWFA" evidence="1">
    <location>
        <begin position="235"/>
        <end position="411"/>
    </location>
</feature>
<proteinExistence type="predicted"/>
<dbReference type="AlphaFoldDB" id="A0A840XR34"/>
<dbReference type="CDD" id="cd00198">
    <property type="entry name" value="vWFA"/>
    <property type="match status" value="1"/>
</dbReference>
<accession>A0A840XR34</accession>
<dbReference type="Pfam" id="PF05762">
    <property type="entry name" value="VWA_CoxE"/>
    <property type="match status" value="1"/>
</dbReference>
<protein>
    <recommendedName>
        <fullName evidence="1">VWFA domain-containing protein</fullName>
    </recommendedName>
</protein>
<organism evidence="2 3">
    <name type="scientific">Neoroseomonas alkaliterrae</name>
    <dbReference type="NCBI Taxonomy" id="1452450"/>
    <lineage>
        <taxon>Bacteria</taxon>
        <taxon>Pseudomonadati</taxon>
        <taxon>Pseudomonadota</taxon>
        <taxon>Alphaproteobacteria</taxon>
        <taxon>Acetobacterales</taxon>
        <taxon>Acetobacteraceae</taxon>
        <taxon>Neoroseomonas</taxon>
    </lineage>
</organism>